<evidence type="ECO:0000313" key="1">
    <source>
        <dbReference type="EMBL" id="KAF7683328.1"/>
    </source>
</evidence>
<proteinExistence type="predicted"/>
<comment type="caution">
    <text evidence="1">The sequence shown here is derived from an EMBL/GenBank/DDBJ whole genome shotgun (WGS) entry which is preliminary data.</text>
</comment>
<accession>A0ABQ7HYY4</accession>
<dbReference type="Proteomes" id="UP001516464">
    <property type="component" value="Unassembled WGS sequence"/>
</dbReference>
<organism evidence="1 2">
    <name type="scientific">Astathelohania contejeani</name>
    <dbReference type="NCBI Taxonomy" id="164912"/>
    <lineage>
        <taxon>Eukaryota</taxon>
        <taxon>Fungi</taxon>
        <taxon>Fungi incertae sedis</taxon>
        <taxon>Microsporidia</taxon>
        <taxon>Astathelohaniidae</taxon>
        <taxon>Astathelohania</taxon>
    </lineage>
</organism>
<name>A0ABQ7HYY4_9MICR</name>
<gene>
    <name evidence="1" type="ORF">TCON_1461</name>
</gene>
<keyword evidence="2" id="KW-1185">Reference proteome</keyword>
<reference evidence="1 2" key="1">
    <citation type="submission" date="2019-01" db="EMBL/GenBank/DDBJ databases">
        <title>Genomes sequencing and comparative genomics of infectious freshwater microsporidia, Cucumispora dikerogammari and Thelohania contejeani.</title>
        <authorList>
            <person name="Cormier A."/>
            <person name="Giraud I."/>
            <person name="Wattier R."/>
            <person name="Teixeira M."/>
            <person name="Grandjean F."/>
            <person name="Rigaud T."/>
            <person name="Cordaux R."/>
        </authorList>
    </citation>
    <scope>NUCLEOTIDE SEQUENCE [LARGE SCALE GENOMIC DNA]</scope>
    <source>
        <strain evidence="1">T1</strain>
        <tissue evidence="1">Spores</tissue>
    </source>
</reference>
<sequence length="303" mass="35336">MYIIPNLKASPKLELIDTGRKNIFTYTTPNITFRSKPTKTEVNYFVAEIEEYGDIGELNIKKILKAEIHVFSIEENDTLEPTQEISKSTNGFDNLLLNFGTKRVRDAINKRDIDVSKRKIRVGITGDIKEQILPIINDTENIKEIYLLENLFSDDILKPLKECKKALHSFSLHSELLKYSTKEEFKTQILLLDGLYKTLDRKFVTTQFMESTFFTVCRPMIAMIEVYVENRRLSDLGRDRLIVLSYILLLMVNEFKMELKDFPKFSLKGNKMEEILKLLGCKVKNGKAILQNKPREFIHKRRV</sequence>
<protein>
    <submittedName>
        <fullName evidence="1">Uncharacterized protein</fullName>
    </submittedName>
</protein>
<evidence type="ECO:0000313" key="2">
    <source>
        <dbReference type="Proteomes" id="UP001516464"/>
    </source>
</evidence>
<dbReference type="EMBL" id="SBIQ01000098">
    <property type="protein sequence ID" value="KAF7683328.1"/>
    <property type="molecule type" value="Genomic_DNA"/>
</dbReference>